<reference evidence="1" key="1">
    <citation type="submission" date="2020-02" db="EMBL/GenBank/DDBJ databases">
        <authorList>
            <person name="Meier V. D."/>
        </authorList>
    </citation>
    <scope>NUCLEOTIDE SEQUENCE</scope>
    <source>
        <strain evidence="1">AVDCRST_MAG66</strain>
    </source>
</reference>
<accession>A0A6J4NDX0</accession>
<gene>
    <name evidence="1" type="ORF">AVDCRST_MAG66-193</name>
</gene>
<dbReference type="AlphaFoldDB" id="A0A6J4NDX0"/>
<proteinExistence type="predicted"/>
<feature type="non-terminal residue" evidence="1">
    <location>
        <position position="36"/>
    </location>
</feature>
<sequence length="36" mass="3986">MRARLRRPGADLVAPDAHEPGSAVDRFVADLARELR</sequence>
<organism evidence="1">
    <name type="scientific">uncultured Pseudonocardia sp</name>
    <dbReference type="NCBI Taxonomy" id="211455"/>
    <lineage>
        <taxon>Bacteria</taxon>
        <taxon>Bacillati</taxon>
        <taxon>Actinomycetota</taxon>
        <taxon>Actinomycetes</taxon>
        <taxon>Pseudonocardiales</taxon>
        <taxon>Pseudonocardiaceae</taxon>
        <taxon>Pseudonocardia</taxon>
        <taxon>environmental samples</taxon>
    </lineage>
</organism>
<evidence type="ECO:0000313" key="1">
    <source>
        <dbReference type="EMBL" id="CAA9380114.1"/>
    </source>
</evidence>
<dbReference type="EMBL" id="CADCUS010000033">
    <property type="protein sequence ID" value="CAA9380114.1"/>
    <property type="molecule type" value="Genomic_DNA"/>
</dbReference>
<protein>
    <submittedName>
        <fullName evidence="1">Uncharacterized protein</fullName>
    </submittedName>
</protein>
<name>A0A6J4NDX0_9PSEU</name>